<dbReference type="InterPro" id="IPR033739">
    <property type="entry name" value="M10A_MMP"/>
</dbReference>
<dbReference type="InterPro" id="IPR002477">
    <property type="entry name" value="Peptidoglycan-bd-like"/>
</dbReference>
<dbReference type="InterPro" id="IPR001818">
    <property type="entry name" value="Pept_M10_metallopeptidase"/>
</dbReference>
<keyword evidence="17" id="KW-0865">Zymogen</keyword>
<dbReference type="PIRSF" id="PIRSF001191">
    <property type="entry name" value="Peptidase_M10A_matrix"/>
    <property type="match status" value="1"/>
</dbReference>
<dbReference type="Gene3D" id="3.40.390.10">
    <property type="entry name" value="Collagenase (Catalytic Domain)"/>
    <property type="match status" value="1"/>
</dbReference>
<dbReference type="CDD" id="cd04278">
    <property type="entry name" value="ZnMc_MMP"/>
    <property type="match status" value="1"/>
</dbReference>
<keyword evidence="22" id="KW-1185">Reference proteome</keyword>
<evidence type="ECO:0000256" key="20">
    <source>
        <dbReference type="SAM" id="Phobius"/>
    </source>
</evidence>
<protein>
    <submittedName>
        <fullName evidence="23">Matrix metalloproteinase-15</fullName>
    </submittedName>
</protein>
<keyword evidence="8" id="KW-0479">Metal-binding</keyword>
<feature type="repeat" description="Hemopexin" evidence="18">
    <location>
        <begin position="450"/>
        <end position="498"/>
    </location>
</feature>
<evidence type="ECO:0000256" key="6">
    <source>
        <dbReference type="ARBA" id="ARBA00022685"/>
    </source>
</evidence>
<feature type="transmembrane region" description="Helical" evidence="20">
    <location>
        <begin position="667"/>
        <end position="691"/>
    </location>
</feature>
<comment type="cofactor">
    <cofactor evidence="2">
        <name>Zn(2+)</name>
        <dbReference type="ChEBI" id="CHEBI:29105"/>
    </cofactor>
</comment>
<evidence type="ECO:0000256" key="17">
    <source>
        <dbReference type="ARBA" id="ARBA00023145"/>
    </source>
</evidence>
<dbReference type="InterPro" id="IPR024079">
    <property type="entry name" value="MetalloPept_cat_dom_sf"/>
</dbReference>
<evidence type="ECO:0000256" key="2">
    <source>
        <dbReference type="ARBA" id="ARBA00001947"/>
    </source>
</evidence>
<evidence type="ECO:0000256" key="14">
    <source>
        <dbReference type="ARBA" id="ARBA00022989"/>
    </source>
</evidence>
<feature type="compositionally biased region" description="Basic and acidic residues" evidence="19">
    <location>
        <begin position="433"/>
        <end position="446"/>
    </location>
</feature>
<evidence type="ECO:0000256" key="12">
    <source>
        <dbReference type="ARBA" id="ARBA00022833"/>
    </source>
</evidence>
<evidence type="ECO:0000313" key="23">
    <source>
        <dbReference type="RefSeq" id="XP_045544708.1"/>
    </source>
</evidence>
<keyword evidence="5" id="KW-0645">Protease</keyword>
<feature type="region of interest" description="Disordered" evidence="19">
    <location>
        <begin position="593"/>
        <end position="645"/>
    </location>
</feature>
<dbReference type="Pfam" id="PF01471">
    <property type="entry name" value="PG_binding_1"/>
    <property type="match status" value="1"/>
</dbReference>
<keyword evidence="7 20" id="KW-0812">Transmembrane</keyword>
<dbReference type="Pfam" id="PF11857">
    <property type="entry name" value="DUF3377"/>
    <property type="match status" value="1"/>
</dbReference>
<dbReference type="InterPro" id="IPR006026">
    <property type="entry name" value="Peptidase_Metallo"/>
</dbReference>
<keyword evidence="12" id="KW-0862">Zinc</keyword>
<dbReference type="CDD" id="cd00094">
    <property type="entry name" value="HX"/>
    <property type="match status" value="1"/>
</dbReference>
<accession>A0ABM3CDS2</accession>
<dbReference type="PANTHER" id="PTHR10201:SF25">
    <property type="entry name" value="MATRIX METALLOPROTEINASE-15"/>
    <property type="match status" value="1"/>
</dbReference>
<dbReference type="SMART" id="SM00120">
    <property type="entry name" value="HX"/>
    <property type="match status" value="3"/>
</dbReference>
<dbReference type="Pfam" id="PF00413">
    <property type="entry name" value="Peptidase_M10"/>
    <property type="match status" value="1"/>
</dbReference>
<dbReference type="SMART" id="SM00235">
    <property type="entry name" value="ZnMc"/>
    <property type="match status" value="1"/>
</dbReference>
<evidence type="ECO:0000259" key="21">
    <source>
        <dbReference type="SMART" id="SM00235"/>
    </source>
</evidence>
<feature type="repeat" description="Hemopexin" evidence="18">
    <location>
        <begin position="545"/>
        <end position="593"/>
    </location>
</feature>
<evidence type="ECO:0000256" key="5">
    <source>
        <dbReference type="ARBA" id="ARBA00022670"/>
    </source>
</evidence>
<keyword evidence="13" id="KW-0106">Calcium</keyword>
<evidence type="ECO:0000256" key="1">
    <source>
        <dbReference type="ARBA" id="ARBA00001913"/>
    </source>
</evidence>
<proteinExistence type="inferred from homology"/>
<dbReference type="InterPro" id="IPR036375">
    <property type="entry name" value="Hemopexin-like_dom_sf"/>
</dbReference>
<evidence type="ECO:0000256" key="18">
    <source>
        <dbReference type="PROSITE-ProRule" id="PRU01011"/>
    </source>
</evidence>
<evidence type="ECO:0000313" key="22">
    <source>
        <dbReference type="Proteomes" id="UP001652741"/>
    </source>
</evidence>
<dbReference type="Pfam" id="PF00045">
    <property type="entry name" value="Hemopexin"/>
    <property type="match status" value="3"/>
</dbReference>
<evidence type="ECO:0000256" key="10">
    <source>
        <dbReference type="ARBA" id="ARBA00022737"/>
    </source>
</evidence>
<dbReference type="SUPFAM" id="SSF55486">
    <property type="entry name" value="Metalloproteases ('zincins'), catalytic domain"/>
    <property type="match status" value="1"/>
</dbReference>
<dbReference type="InterPro" id="IPR018487">
    <property type="entry name" value="Hemopexin-like_repeat"/>
</dbReference>
<evidence type="ECO:0000256" key="9">
    <source>
        <dbReference type="ARBA" id="ARBA00022729"/>
    </source>
</evidence>
<dbReference type="InterPro" id="IPR021805">
    <property type="entry name" value="Pept_M10A_metallopeptidase_C"/>
</dbReference>
<keyword evidence="16 20" id="KW-0472">Membrane</keyword>
<feature type="domain" description="Peptidase metallopeptidase" evidence="21">
    <location>
        <begin position="86"/>
        <end position="256"/>
    </location>
</feature>
<dbReference type="GeneID" id="106561446"/>
<dbReference type="PANTHER" id="PTHR10201">
    <property type="entry name" value="MATRIX METALLOPROTEINASE"/>
    <property type="match status" value="1"/>
</dbReference>
<comment type="subcellular location">
    <subcellularLocation>
        <location evidence="3">Membrane</location>
        <topology evidence="3">Single-pass type I membrane protein</topology>
    </subcellularLocation>
</comment>
<keyword evidence="11" id="KW-0378">Hydrolase</keyword>
<evidence type="ECO:0000256" key="13">
    <source>
        <dbReference type="ARBA" id="ARBA00022837"/>
    </source>
</evidence>
<keyword evidence="6" id="KW-0165">Cleavage on pair of basic residues</keyword>
<evidence type="ECO:0000256" key="19">
    <source>
        <dbReference type="SAM" id="MobiDB-lite"/>
    </source>
</evidence>
<feature type="region of interest" description="Disordered" evidence="19">
    <location>
        <begin position="248"/>
        <end position="452"/>
    </location>
</feature>
<keyword evidence="15 23" id="KW-0482">Metalloprotease</keyword>
<evidence type="ECO:0000256" key="7">
    <source>
        <dbReference type="ARBA" id="ARBA00022692"/>
    </source>
</evidence>
<evidence type="ECO:0000256" key="8">
    <source>
        <dbReference type="ARBA" id="ARBA00022723"/>
    </source>
</evidence>
<evidence type="ECO:0000256" key="3">
    <source>
        <dbReference type="ARBA" id="ARBA00004479"/>
    </source>
</evidence>
<keyword evidence="14 20" id="KW-1133">Transmembrane helix</keyword>
<evidence type="ECO:0000256" key="4">
    <source>
        <dbReference type="ARBA" id="ARBA00010370"/>
    </source>
</evidence>
<dbReference type="SUPFAM" id="SSF47090">
    <property type="entry name" value="PGBD-like"/>
    <property type="match status" value="1"/>
</dbReference>
<dbReference type="Gene3D" id="2.110.10.10">
    <property type="entry name" value="Hemopexin-like domain"/>
    <property type="match status" value="2"/>
</dbReference>
<evidence type="ECO:0000256" key="16">
    <source>
        <dbReference type="ARBA" id="ARBA00023136"/>
    </source>
</evidence>
<evidence type="ECO:0000256" key="11">
    <source>
        <dbReference type="ARBA" id="ARBA00022801"/>
    </source>
</evidence>
<keyword evidence="10" id="KW-0677">Repeat</keyword>
<keyword evidence="9" id="KW-0732">Signal</keyword>
<dbReference type="InterPro" id="IPR021190">
    <property type="entry name" value="Pept_M10A"/>
</dbReference>
<dbReference type="PRINTS" id="PR00138">
    <property type="entry name" value="MATRIXIN"/>
</dbReference>
<reference evidence="23" key="1">
    <citation type="submission" date="2025-08" db="UniProtKB">
        <authorList>
            <consortium name="RefSeq"/>
        </authorList>
    </citation>
    <scope>IDENTIFICATION</scope>
</reference>
<evidence type="ECO:0000256" key="15">
    <source>
        <dbReference type="ARBA" id="ARBA00023049"/>
    </source>
</evidence>
<comment type="similarity">
    <text evidence="4">Belongs to the peptidase M10A family.</text>
</comment>
<sequence length="714" mass="79826">MISIILVSWLRRFGYLSQASRQMSTMQSSQILSNAVSDMQRFYGLEVTGEMDPATLKAMLRPRCGVPDKSVEQAENGVRRKRYALTGQKWDKNLLTYSIMNTTPKVGKVRTLEAIRRAFEVWERVTPLSFEEIAFQDITNNSQDALDIMLLFASGFHGDMSLFEGEGGSLAHAYYPGSGMGGDTHFDADEPWTLDNHDPSGIDLFLVAVHELGHALGLGHSDNPNAIMAPFYQYMDTKIFSLPEDDRNGIQMIYGSPDNAPTQDPPATADDDTAPNQDPTTTAPPDLDSTTTAPPDRDPTTTAPPDLDSTTTAPPDRDPTTTAPPDLDSTTTAPPDLDSTTTAPPDRDPTTTAPPDLDSTTTAPPDLDSTTTAPLDRDPTTTPDSPLETDPLSPTYTPDQPEPDPTYVHPLPPIPDPDRTIPWPDPVPVTPYIRRDEPRRPPKQPDHTAPNICDGDFDTVTMLRGEMFVFKGRWFWRVRRNRVLDNYPMPISVFWVGLPDDIDSGYERHDGKFVFFKGLYWRFNEESRTGDRDYPKPVSRWGKVPSSPKGAFLSDDGAYTYLYKGSKYWRFDNQKMKDDPDYPRSILKDFMGCDGVPGVDPDTDDTVTGRKWPTVDQPKPQPPVGSDPDEVDSETNKDYTNDVDYEPDAKDKEVDVVVRMAENEAKVMTLIMVTVPLVLVLFILLLIYAIINTLQKKEAPRLLVHCKRSLQEWV</sequence>
<dbReference type="PROSITE" id="PS00546">
    <property type="entry name" value="CYSTEINE_SWITCH"/>
    <property type="match status" value="1"/>
</dbReference>
<dbReference type="InterPro" id="IPR021158">
    <property type="entry name" value="Pept_M10A_Zn_BS"/>
</dbReference>
<dbReference type="InterPro" id="IPR036365">
    <property type="entry name" value="PGBD-like_sf"/>
</dbReference>
<comment type="cofactor">
    <cofactor evidence="1">
        <name>Ca(2+)</name>
        <dbReference type="ChEBI" id="CHEBI:29108"/>
    </cofactor>
</comment>
<gene>
    <name evidence="23" type="primary">LOC106561446</name>
</gene>
<dbReference type="PROSITE" id="PS51642">
    <property type="entry name" value="HEMOPEXIN_2"/>
    <property type="match status" value="2"/>
</dbReference>
<dbReference type="SUPFAM" id="SSF50923">
    <property type="entry name" value="Hemopexin-like domain"/>
    <property type="match status" value="1"/>
</dbReference>
<dbReference type="RefSeq" id="XP_045544708.1">
    <property type="nucleotide sequence ID" value="XM_045688752.1"/>
</dbReference>
<organism evidence="22 23">
    <name type="scientific">Salmo salar</name>
    <name type="common">Atlantic salmon</name>
    <dbReference type="NCBI Taxonomy" id="8030"/>
    <lineage>
        <taxon>Eukaryota</taxon>
        <taxon>Metazoa</taxon>
        <taxon>Chordata</taxon>
        <taxon>Craniata</taxon>
        <taxon>Vertebrata</taxon>
        <taxon>Euteleostomi</taxon>
        <taxon>Actinopterygii</taxon>
        <taxon>Neopterygii</taxon>
        <taxon>Teleostei</taxon>
        <taxon>Protacanthopterygii</taxon>
        <taxon>Salmoniformes</taxon>
        <taxon>Salmonidae</taxon>
        <taxon>Salmoninae</taxon>
        <taxon>Salmo</taxon>
    </lineage>
</organism>
<dbReference type="InterPro" id="IPR000585">
    <property type="entry name" value="Hemopexin-like_dom"/>
</dbReference>
<dbReference type="Proteomes" id="UP001652741">
    <property type="component" value="Chromosome ssa10"/>
</dbReference>
<feature type="compositionally biased region" description="Low complexity" evidence="19">
    <location>
        <begin position="257"/>
        <end position="374"/>
    </location>
</feature>
<name>A0ABM3CDS2_SALSA</name>